<accession>A0A1H5TLK2</accession>
<evidence type="ECO:0000313" key="3">
    <source>
        <dbReference type="Proteomes" id="UP000236732"/>
    </source>
</evidence>
<reference evidence="2 3" key="1">
    <citation type="submission" date="2016-10" db="EMBL/GenBank/DDBJ databases">
        <authorList>
            <person name="de Groot N.N."/>
        </authorList>
    </citation>
    <scope>NUCLEOTIDE SEQUENCE [LARGE SCALE GENOMIC DNA]</scope>
    <source>
        <strain evidence="2 3">CGMCC 4.7037</strain>
    </source>
</reference>
<name>A0A1H5TLK2_9ACTN</name>
<gene>
    <name evidence="2" type="ORF">SAMN05444920_101257</name>
</gene>
<keyword evidence="3" id="KW-1185">Reference proteome</keyword>
<dbReference type="Proteomes" id="UP000236732">
    <property type="component" value="Unassembled WGS sequence"/>
</dbReference>
<proteinExistence type="predicted"/>
<organism evidence="2 3">
    <name type="scientific">Nonomuraea solani</name>
    <dbReference type="NCBI Taxonomy" id="1144553"/>
    <lineage>
        <taxon>Bacteria</taxon>
        <taxon>Bacillati</taxon>
        <taxon>Actinomycetota</taxon>
        <taxon>Actinomycetes</taxon>
        <taxon>Streptosporangiales</taxon>
        <taxon>Streptosporangiaceae</taxon>
        <taxon>Nonomuraea</taxon>
    </lineage>
</organism>
<dbReference type="EMBL" id="FNVT01000001">
    <property type="protein sequence ID" value="SEF63685.1"/>
    <property type="molecule type" value="Genomic_DNA"/>
</dbReference>
<feature type="region of interest" description="Disordered" evidence="1">
    <location>
        <begin position="49"/>
        <end position="71"/>
    </location>
</feature>
<evidence type="ECO:0000313" key="2">
    <source>
        <dbReference type="EMBL" id="SEF63685.1"/>
    </source>
</evidence>
<evidence type="ECO:0000256" key="1">
    <source>
        <dbReference type="SAM" id="MobiDB-lite"/>
    </source>
</evidence>
<protein>
    <submittedName>
        <fullName evidence="2">Uncharacterized protein</fullName>
    </submittedName>
</protein>
<sequence length="71" mass="8149">MTSSLNAIHFRHAHIHEHHIRTLFQGYRNGLGPRAGLTHHSQVRLGIDQHLETPPEQRLIVGNDYPDHETS</sequence>
<dbReference type="AlphaFoldDB" id="A0A1H5TLK2"/>